<keyword evidence="1" id="KW-0732">Signal</keyword>
<evidence type="ECO:0000313" key="2">
    <source>
        <dbReference type="EMBL" id="ORY49871.1"/>
    </source>
</evidence>
<sequence>MLGRASLRLSVAVAAAASAAAAAAAAQPQFAVLEDTALLEQLGLADDSVVYFSFPIDGQQDAWENVQIVEFEPLDDAMN</sequence>
<dbReference type="AlphaFoldDB" id="A0A1Y2CS99"/>
<dbReference type="EMBL" id="MCGO01000008">
    <property type="protein sequence ID" value="ORY49871.1"/>
    <property type="molecule type" value="Genomic_DNA"/>
</dbReference>
<reference evidence="2 3" key="1">
    <citation type="submission" date="2016-07" db="EMBL/GenBank/DDBJ databases">
        <title>Pervasive Adenine N6-methylation of Active Genes in Fungi.</title>
        <authorList>
            <consortium name="DOE Joint Genome Institute"/>
            <person name="Mondo S.J."/>
            <person name="Dannebaum R.O."/>
            <person name="Kuo R.C."/>
            <person name="Labutti K."/>
            <person name="Haridas S."/>
            <person name="Kuo A."/>
            <person name="Salamov A."/>
            <person name="Ahrendt S.R."/>
            <person name="Lipzen A."/>
            <person name="Sullivan W."/>
            <person name="Andreopoulos W.B."/>
            <person name="Clum A."/>
            <person name="Lindquist E."/>
            <person name="Daum C."/>
            <person name="Ramamoorthy G.K."/>
            <person name="Gryganskyi A."/>
            <person name="Culley D."/>
            <person name="Magnuson J.K."/>
            <person name="James T.Y."/>
            <person name="O'Malley M.A."/>
            <person name="Stajich J.E."/>
            <person name="Spatafora J.W."/>
            <person name="Visel A."/>
            <person name="Grigoriev I.V."/>
        </authorList>
    </citation>
    <scope>NUCLEOTIDE SEQUENCE [LARGE SCALE GENOMIC DNA]</scope>
    <source>
        <strain evidence="2 3">JEL800</strain>
    </source>
</reference>
<dbReference type="Proteomes" id="UP000193642">
    <property type="component" value="Unassembled WGS sequence"/>
</dbReference>
<protein>
    <submittedName>
        <fullName evidence="2">Uncharacterized protein</fullName>
    </submittedName>
</protein>
<gene>
    <name evidence="2" type="ORF">BCR33DRAFT_713479</name>
</gene>
<accession>A0A1Y2CS99</accession>
<evidence type="ECO:0000256" key="1">
    <source>
        <dbReference type="SAM" id="SignalP"/>
    </source>
</evidence>
<evidence type="ECO:0000313" key="3">
    <source>
        <dbReference type="Proteomes" id="UP000193642"/>
    </source>
</evidence>
<organism evidence="2 3">
    <name type="scientific">Rhizoclosmatium globosum</name>
    <dbReference type="NCBI Taxonomy" id="329046"/>
    <lineage>
        <taxon>Eukaryota</taxon>
        <taxon>Fungi</taxon>
        <taxon>Fungi incertae sedis</taxon>
        <taxon>Chytridiomycota</taxon>
        <taxon>Chytridiomycota incertae sedis</taxon>
        <taxon>Chytridiomycetes</taxon>
        <taxon>Chytridiales</taxon>
        <taxon>Chytriomycetaceae</taxon>
        <taxon>Rhizoclosmatium</taxon>
    </lineage>
</organism>
<comment type="caution">
    <text evidence="2">The sequence shown here is derived from an EMBL/GenBank/DDBJ whole genome shotgun (WGS) entry which is preliminary data.</text>
</comment>
<keyword evidence="3" id="KW-1185">Reference proteome</keyword>
<feature type="chain" id="PRO_5012530883" evidence="1">
    <location>
        <begin position="26"/>
        <end position="79"/>
    </location>
</feature>
<feature type="signal peptide" evidence="1">
    <location>
        <begin position="1"/>
        <end position="25"/>
    </location>
</feature>
<proteinExistence type="predicted"/>
<name>A0A1Y2CS99_9FUNG</name>
<dbReference type="OrthoDB" id="428577at2759"/>